<sequence>MPGLGYATANDSGFSNDQSVGNFETVTSEASITVTTIGKQPYEEGQIVKIQCCFFKFFKMSPRRTICYYGSENFAYSSTTTIQIIDPSGGNGDPHFRLLVSDSRGENIHKNIYFDVTAKEGDKIEIFKDESDNITIYGELKDDYYLHNIHVYIDRNLFQAGIDHIIWQNSNILSWKDQSFIAKEIGRAIFVKNTR</sequence>
<keyword evidence="2" id="KW-1185">Reference proteome</keyword>
<protein>
    <submittedName>
        <fullName evidence="1">DgyrCDS11259</fullName>
    </submittedName>
</protein>
<name>A0A7I8W3T1_9ANNE</name>
<evidence type="ECO:0000313" key="2">
    <source>
        <dbReference type="Proteomes" id="UP000549394"/>
    </source>
</evidence>
<proteinExistence type="predicted"/>
<accession>A0A7I8W3T1</accession>
<gene>
    <name evidence="1" type="ORF">DGYR_LOCUS10607</name>
</gene>
<dbReference type="EMBL" id="CAJFCJ010000018">
    <property type="protein sequence ID" value="CAD5122857.1"/>
    <property type="molecule type" value="Genomic_DNA"/>
</dbReference>
<comment type="caution">
    <text evidence="1">The sequence shown here is derived from an EMBL/GenBank/DDBJ whole genome shotgun (WGS) entry which is preliminary data.</text>
</comment>
<reference evidence="1 2" key="1">
    <citation type="submission" date="2020-08" db="EMBL/GenBank/DDBJ databases">
        <authorList>
            <person name="Hejnol A."/>
        </authorList>
    </citation>
    <scope>NUCLEOTIDE SEQUENCE [LARGE SCALE GENOMIC DNA]</scope>
</reference>
<evidence type="ECO:0000313" key="1">
    <source>
        <dbReference type="EMBL" id="CAD5122857.1"/>
    </source>
</evidence>
<organism evidence="1 2">
    <name type="scientific">Dimorphilus gyrociliatus</name>
    <dbReference type="NCBI Taxonomy" id="2664684"/>
    <lineage>
        <taxon>Eukaryota</taxon>
        <taxon>Metazoa</taxon>
        <taxon>Spiralia</taxon>
        <taxon>Lophotrochozoa</taxon>
        <taxon>Annelida</taxon>
        <taxon>Polychaeta</taxon>
        <taxon>Polychaeta incertae sedis</taxon>
        <taxon>Dinophilidae</taxon>
        <taxon>Dimorphilus</taxon>
    </lineage>
</organism>
<dbReference type="Proteomes" id="UP000549394">
    <property type="component" value="Unassembled WGS sequence"/>
</dbReference>
<dbReference type="AlphaFoldDB" id="A0A7I8W3T1"/>